<organism evidence="1 2">
    <name type="scientific">Vibrio ulleungensis</name>
    <dbReference type="NCBI Taxonomy" id="2807619"/>
    <lineage>
        <taxon>Bacteria</taxon>
        <taxon>Pseudomonadati</taxon>
        <taxon>Pseudomonadota</taxon>
        <taxon>Gammaproteobacteria</taxon>
        <taxon>Vibrionales</taxon>
        <taxon>Vibrionaceae</taxon>
        <taxon>Vibrio</taxon>
    </lineage>
</organism>
<evidence type="ECO:0000313" key="1">
    <source>
        <dbReference type="EMBL" id="MBM7038251.1"/>
    </source>
</evidence>
<comment type="caution">
    <text evidence="1">The sequence shown here is derived from an EMBL/GenBank/DDBJ whole genome shotgun (WGS) entry which is preliminary data.</text>
</comment>
<evidence type="ECO:0000313" key="2">
    <source>
        <dbReference type="Proteomes" id="UP000809621"/>
    </source>
</evidence>
<dbReference type="Proteomes" id="UP000809621">
    <property type="component" value="Unassembled WGS sequence"/>
</dbReference>
<keyword evidence="2" id="KW-1185">Reference proteome</keyword>
<dbReference type="InterPro" id="IPR007433">
    <property type="entry name" value="DUF481"/>
</dbReference>
<proteinExistence type="predicted"/>
<sequence>MLYADEQLDMDIDAPPPEISPFTTEVEFGYQAHSGNSDSQSLNARLSSEYLTGRYRFKGEWTYYQLYKDDKEDKRQSSYDLQADYKLSQRTYFYTSFTGYDSRYSAYYKDYTLSSGIGYQLTNTDKFGLEVEAGPGFRSQDPNLEEIGDDDLVFPETVNEPIFRGNASVRWQVVKSLSLDGNVTLVAGESNTRMDTQFGLTNTITDDIALKLVHTRQKHSRVPEGLEDTDSVFSANLLFIF</sequence>
<dbReference type="RefSeq" id="WP_205159719.1">
    <property type="nucleotide sequence ID" value="NZ_JAFEUM010000009.1"/>
</dbReference>
<dbReference type="Pfam" id="PF04338">
    <property type="entry name" value="DUF481"/>
    <property type="match status" value="1"/>
</dbReference>
<gene>
    <name evidence="1" type="ORF">JQC93_17795</name>
</gene>
<accession>A0ABS2HQU1</accession>
<protein>
    <submittedName>
        <fullName evidence="1">DUF481 domain-containing protein</fullName>
    </submittedName>
</protein>
<name>A0ABS2HQU1_9VIBR</name>
<dbReference type="SUPFAM" id="SSF56935">
    <property type="entry name" value="Porins"/>
    <property type="match status" value="1"/>
</dbReference>
<dbReference type="EMBL" id="JAFEUM010000009">
    <property type="protein sequence ID" value="MBM7038251.1"/>
    <property type="molecule type" value="Genomic_DNA"/>
</dbReference>
<reference evidence="1 2" key="1">
    <citation type="submission" date="2021-02" db="EMBL/GenBank/DDBJ databases">
        <authorList>
            <person name="Park J.-S."/>
        </authorList>
    </citation>
    <scope>NUCLEOTIDE SEQUENCE [LARGE SCALE GENOMIC DNA]</scope>
    <source>
        <strain evidence="1 2">188UL20-2</strain>
    </source>
</reference>